<proteinExistence type="predicted"/>
<evidence type="ECO:0000313" key="3">
    <source>
        <dbReference type="EMBL" id="OXV07323.1"/>
    </source>
</evidence>
<reference evidence="3 4" key="1">
    <citation type="journal article" date="2015" name="Environ. Microbiol.">
        <title>Metagenome sequence of Elaphomyces granulatus from sporocarp tissue reveals Ascomycota ectomycorrhizal fingerprints of genome expansion and a Proteobacteria-rich microbiome.</title>
        <authorList>
            <person name="Quandt C.A."/>
            <person name="Kohler A."/>
            <person name="Hesse C.N."/>
            <person name="Sharpton T.J."/>
            <person name="Martin F."/>
            <person name="Spatafora J.W."/>
        </authorList>
    </citation>
    <scope>NUCLEOTIDE SEQUENCE [LARGE SCALE GENOMIC DNA]</scope>
    <source>
        <strain evidence="3 4">OSC145934</strain>
    </source>
</reference>
<dbReference type="Pfam" id="PF20789">
    <property type="entry name" value="4HBT_3C"/>
    <property type="match status" value="1"/>
</dbReference>
<dbReference type="CDD" id="cd03445">
    <property type="entry name" value="Thioesterase_II_repeat2"/>
    <property type="match status" value="1"/>
</dbReference>
<organism evidence="3 4">
    <name type="scientific">Elaphomyces granulatus</name>
    <dbReference type="NCBI Taxonomy" id="519963"/>
    <lineage>
        <taxon>Eukaryota</taxon>
        <taxon>Fungi</taxon>
        <taxon>Dikarya</taxon>
        <taxon>Ascomycota</taxon>
        <taxon>Pezizomycotina</taxon>
        <taxon>Eurotiomycetes</taxon>
        <taxon>Eurotiomycetidae</taxon>
        <taxon>Eurotiales</taxon>
        <taxon>Elaphomycetaceae</taxon>
        <taxon>Elaphomyces</taxon>
    </lineage>
</organism>
<feature type="domain" description="Acyl-CoA thioesterase-like C-terminal" evidence="2">
    <location>
        <begin position="151"/>
        <end position="290"/>
    </location>
</feature>
<sequence length="295" mass="33526">MNLNNKGTTKTAIENSVELTALPNKGQDVFTNTNPLWAFAPARPIYGGTCIAHCLVAAQHTVPSDFFIHNMQCCFIKAGYSEFSIEYFVERVRNGKWFATRVVNARQKGETIFTATASFVREDIDSTREERRLEHERKMPPDLILPDQTEMDGKAEDGPFETRRAEILNKRSGHFADTKIRYWFRTKETIPKESGYRAHLAALAYMSDAYLIAAAVEAHGHIPIVTYPIRFSMIASLNHTIYFHNPKAVQVDQWMCSERESPWAGDNRGLVIQSIWSHEGVLIATCVQEVSFSIY</sequence>
<dbReference type="GO" id="GO:0006637">
    <property type="term" value="P:acyl-CoA metabolic process"/>
    <property type="evidence" value="ECO:0007669"/>
    <property type="project" value="InterPro"/>
</dbReference>
<dbReference type="PANTHER" id="PTHR11066:SF34">
    <property type="entry name" value="ACYL-COENZYME A THIOESTERASE 8"/>
    <property type="match status" value="1"/>
</dbReference>
<dbReference type="GO" id="GO:0009062">
    <property type="term" value="P:fatty acid catabolic process"/>
    <property type="evidence" value="ECO:0007669"/>
    <property type="project" value="TreeGrafter"/>
</dbReference>
<dbReference type="InterPro" id="IPR049449">
    <property type="entry name" value="TesB_ACOT8-like_N"/>
</dbReference>
<dbReference type="SUPFAM" id="SSF54637">
    <property type="entry name" value="Thioesterase/thiol ester dehydrase-isomerase"/>
    <property type="match status" value="2"/>
</dbReference>
<dbReference type="Pfam" id="PF13622">
    <property type="entry name" value="4HBT_3"/>
    <property type="match status" value="1"/>
</dbReference>
<dbReference type="GO" id="GO:0005782">
    <property type="term" value="C:peroxisomal matrix"/>
    <property type="evidence" value="ECO:0007669"/>
    <property type="project" value="UniProtKB-SubCell"/>
</dbReference>
<evidence type="ECO:0000259" key="1">
    <source>
        <dbReference type="Pfam" id="PF13622"/>
    </source>
</evidence>
<evidence type="ECO:0000259" key="2">
    <source>
        <dbReference type="Pfam" id="PF20789"/>
    </source>
</evidence>
<dbReference type="Proteomes" id="UP000243515">
    <property type="component" value="Unassembled WGS sequence"/>
</dbReference>
<dbReference type="PANTHER" id="PTHR11066">
    <property type="entry name" value="ACYL-COA THIOESTERASE"/>
    <property type="match status" value="1"/>
</dbReference>
<evidence type="ECO:0000313" key="4">
    <source>
        <dbReference type="Proteomes" id="UP000243515"/>
    </source>
</evidence>
<dbReference type="OrthoDB" id="68328at2759"/>
<dbReference type="EMBL" id="NPHW01004926">
    <property type="protein sequence ID" value="OXV07323.1"/>
    <property type="molecule type" value="Genomic_DNA"/>
</dbReference>
<gene>
    <name evidence="3" type="ORF">Egran_04912</name>
</gene>
<protein>
    <recommendedName>
        <fullName evidence="5">Acyl-CoA thioesterase II</fullName>
    </recommendedName>
</protein>
<name>A0A232LT20_9EURO</name>
<dbReference type="AlphaFoldDB" id="A0A232LT20"/>
<accession>A0A232LT20</accession>
<keyword evidence="4" id="KW-1185">Reference proteome</keyword>
<dbReference type="InterPro" id="IPR003703">
    <property type="entry name" value="Acyl_CoA_thio"/>
</dbReference>
<comment type="caution">
    <text evidence="3">The sequence shown here is derived from an EMBL/GenBank/DDBJ whole genome shotgun (WGS) entry which is preliminary data.</text>
</comment>
<feature type="domain" description="Acyl-CoA thioesterase-like N-terminal HotDog" evidence="1">
    <location>
        <begin position="42"/>
        <end position="120"/>
    </location>
</feature>
<dbReference type="InterPro" id="IPR049450">
    <property type="entry name" value="ACOT8-like_C"/>
</dbReference>
<evidence type="ECO:0008006" key="5">
    <source>
        <dbReference type="Google" id="ProtNLM"/>
    </source>
</evidence>
<dbReference type="InterPro" id="IPR029069">
    <property type="entry name" value="HotDog_dom_sf"/>
</dbReference>
<dbReference type="GO" id="GO:0047617">
    <property type="term" value="F:fatty acyl-CoA hydrolase activity"/>
    <property type="evidence" value="ECO:0007669"/>
    <property type="project" value="InterPro"/>
</dbReference>
<dbReference type="Gene3D" id="3.10.129.10">
    <property type="entry name" value="Hotdog Thioesterase"/>
    <property type="match status" value="2"/>
</dbReference>
<dbReference type="CDD" id="cd03444">
    <property type="entry name" value="Thioesterase_II_repeat1"/>
    <property type="match status" value="1"/>
</dbReference>